<sequence length="1312" mass="142514">MYTYDAIDDLGGRKPKRKWGKKKDKKTKEDDKNKVPDDEEAVDIGFKDMFIMATKKDWYLMLLGAITSGVAGVAFPFFGLLLGDTMDGFYPTYQPDVVKDASLNFFYFAIVLFLTSFLGYACFAVAAANQVEILRAEALRATLKQELGWYDVREPTQLSSRIAGDTVLIQGAIGQKLSEFIKYICQFFGGFILGFVKGWKMALMMCAGLPVMIIAFGALGVAIKIITEQQQTAYAKAGGVAEETFSSMRTVASLSAEKTQTERYEGFVAGAEKVAIKAGLLLALSLGFIFMIIFLTYALGWWWGGYLISNDDPNIQSVGDVTNVFFSFMMGTMAIAQVGPNFTSILEGRGAMESIMRILKRNPRIPEDGGAKPDSTAGVIEFKDITFVYPSRPDQVILKNFNLKVKPGQTVALVGASGSGKSTAIGMLQRFYEPIQGSVLLDGQDIKGLDTYWLRGQMGLVGQEPSLFHGTIAENIAFGKGDISTVSMDDIVQAAKDANAYNYIMQFPNGFDTLVGEKGVQLSGGQKQRIAIARAIIRRPQILLLDEATSALDTESERIVQAALDGLMDDNNRTCLVVAHRLTTIRNADVIACFKDGKIHEQGTHDELMKIKDGVYYGLIELQMGKAYTDQLADGDDSDSDEDKEPDLDEPVPAGFDENMVPNVRKASAFATDIARKISQMGGSRTSSVKSRHSVLHTSQSTKSRGEDSNVGLTEEDPEAQPVDEGAQGWELTRRIWSLNKPVRMFMILGMFAAALNGAVFPVMSVMLTNIINVLGTAPKETLYDQMSAAALDFVILAIVAGVLMFFQTYIFSYAGEKLVTRLRVMTFSNLIRQDIAFFDDESNNTGSLTARLATDATLVKDVSGQNQGRIVQNMSTLVTAMVIAFVLGSWKVTLVLLALFPLLIGVSTLQIKFIQAGAKDANDSVAASGKLATEAVGNIRTVKAFGLQRPIAANYQTALQTNTKETVKKGMIGGFSVGMTQFISFGGYALVFWYGGTLVGKGEITFDECLKSLMAIMFAAMGLAQTSSFMTDSTAANDAARKIFMVVDRVPDIDISSFEGAQPKATQGHIEVKNVHFKYPSRPLQRILKGYNLDIGEGQTVALVGESGSGKSTIISLVERFYDPNAGQVYLDGVDLTELNVNWLRSQVGLVGQEPVLFGGTIMSNIATGKPGATSEEVVNAAKSANAHNFIMDFPDGYETLVGDRGAQLSGGQKQRVAIARAIIQNPRILLLDEATSALDAESERVVQDALDKLLAAQRRTTIIVAHRLTTIKNADKIAVIKNGVIVEQGKFDELVAMGGEFAKLNAVQPV</sequence>
<dbReference type="OrthoDB" id="6500128at2759"/>
<dbReference type="GO" id="GO:0015421">
    <property type="term" value="F:ABC-type oligopeptide transporter activity"/>
    <property type="evidence" value="ECO:0007669"/>
    <property type="project" value="TreeGrafter"/>
</dbReference>
<proteinExistence type="inferred from homology"/>
<accession>A0A0L0G3N9</accession>
<evidence type="ECO:0000313" key="14">
    <source>
        <dbReference type="Proteomes" id="UP000054560"/>
    </source>
</evidence>
<reference evidence="13 14" key="1">
    <citation type="submission" date="2011-02" db="EMBL/GenBank/DDBJ databases">
        <title>The Genome Sequence of Sphaeroforma arctica JP610.</title>
        <authorList>
            <consortium name="The Broad Institute Genome Sequencing Platform"/>
            <person name="Russ C."/>
            <person name="Cuomo C."/>
            <person name="Young S.K."/>
            <person name="Zeng Q."/>
            <person name="Gargeya S."/>
            <person name="Alvarado L."/>
            <person name="Berlin A."/>
            <person name="Chapman S.B."/>
            <person name="Chen Z."/>
            <person name="Freedman E."/>
            <person name="Gellesch M."/>
            <person name="Goldberg J."/>
            <person name="Griggs A."/>
            <person name="Gujja S."/>
            <person name="Heilman E."/>
            <person name="Heiman D."/>
            <person name="Howarth C."/>
            <person name="Mehta T."/>
            <person name="Neiman D."/>
            <person name="Pearson M."/>
            <person name="Roberts A."/>
            <person name="Saif S."/>
            <person name="Shea T."/>
            <person name="Shenoy N."/>
            <person name="Sisk P."/>
            <person name="Stolte C."/>
            <person name="Sykes S."/>
            <person name="White J."/>
            <person name="Yandava C."/>
            <person name="Burger G."/>
            <person name="Gray M.W."/>
            <person name="Holland P.W.H."/>
            <person name="King N."/>
            <person name="Lang F.B.F."/>
            <person name="Roger A.J."/>
            <person name="Ruiz-Trillo I."/>
            <person name="Haas B."/>
            <person name="Nusbaum C."/>
            <person name="Birren B."/>
        </authorList>
    </citation>
    <scope>NUCLEOTIDE SEQUENCE [LARGE SCALE GENOMIC DNA]</scope>
    <source>
        <strain evidence="13 14">JP610</strain>
    </source>
</reference>
<feature type="region of interest" description="Disordered" evidence="9">
    <location>
        <begin position="681"/>
        <end position="724"/>
    </location>
</feature>
<evidence type="ECO:0000256" key="7">
    <source>
        <dbReference type="ARBA" id="ARBA00022989"/>
    </source>
</evidence>
<dbReference type="CDD" id="cd18578">
    <property type="entry name" value="ABC_6TM_Pgp_ABCB1_D2_like"/>
    <property type="match status" value="1"/>
</dbReference>
<dbReference type="CDD" id="cd03249">
    <property type="entry name" value="ABC_MTABC3_MDL1_MDL2"/>
    <property type="match status" value="2"/>
</dbReference>
<dbReference type="InterPro" id="IPR027417">
    <property type="entry name" value="P-loop_NTPase"/>
</dbReference>
<gene>
    <name evidence="13" type="ORF">SARC_04906</name>
</gene>
<evidence type="ECO:0000256" key="10">
    <source>
        <dbReference type="SAM" id="Phobius"/>
    </source>
</evidence>
<keyword evidence="5" id="KW-0547">Nucleotide-binding</keyword>
<evidence type="ECO:0000256" key="4">
    <source>
        <dbReference type="ARBA" id="ARBA00022692"/>
    </source>
</evidence>
<evidence type="ECO:0000259" key="11">
    <source>
        <dbReference type="PROSITE" id="PS50893"/>
    </source>
</evidence>
<keyword evidence="6" id="KW-0067">ATP-binding</keyword>
<feature type="domain" description="ABC transmembrane type-1" evidence="12">
    <location>
        <begin position="748"/>
        <end position="1036"/>
    </location>
</feature>
<dbReference type="GO" id="GO:0016887">
    <property type="term" value="F:ATP hydrolysis activity"/>
    <property type="evidence" value="ECO:0007669"/>
    <property type="project" value="InterPro"/>
</dbReference>
<dbReference type="SMART" id="SM00382">
    <property type="entry name" value="AAA"/>
    <property type="match status" value="2"/>
</dbReference>
<dbReference type="SUPFAM" id="SSF52540">
    <property type="entry name" value="P-loop containing nucleoside triphosphate hydrolases"/>
    <property type="match status" value="2"/>
</dbReference>
<dbReference type="Pfam" id="PF00005">
    <property type="entry name" value="ABC_tran"/>
    <property type="match status" value="2"/>
</dbReference>
<feature type="compositionally biased region" description="Basic and acidic residues" evidence="9">
    <location>
        <begin position="26"/>
        <end position="35"/>
    </location>
</feature>
<keyword evidence="7 10" id="KW-1133">Transmembrane helix</keyword>
<feature type="compositionally biased region" description="Acidic residues" evidence="9">
    <location>
        <begin position="633"/>
        <end position="650"/>
    </location>
</feature>
<dbReference type="GO" id="GO:0005524">
    <property type="term" value="F:ATP binding"/>
    <property type="evidence" value="ECO:0007669"/>
    <property type="project" value="UniProtKB-KW"/>
</dbReference>
<evidence type="ECO:0000313" key="13">
    <source>
        <dbReference type="EMBL" id="KNC82823.1"/>
    </source>
</evidence>
<comment type="similarity">
    <text evidence="2">Belongs to the ABC transporter superfamily. ABCB family. Multidrug resistance exporter (TC 3.A.1.201) subfamily.</text>
</comment>
<dbReference type="PANTHER" id="PTHR43394:SF18">
    <property type="entry name" value="ABC TRANSPORTER B FAMILY MEMBER 11-LIKE"/>
    <property type="match status" value="1"/>
</dbReference>
<dbReference type="InterPro" id="IPR039421">
    <property type="entry name" value="Type_1_exporter"/>
</dbReference>
<feature type="transmembrane region" description="Helical" evidence="10">
    <location>
        <begin position="180"/>
        <end position="196"/>
    </location>
</feature>
<dbReference type="PROSITE" id="PS50929">
    <property type="entry name" value="ABC_TM1F"/>
    <property type="match status" value="2"/>
</dbReference>
<dbReference type="FunFam" id="3.40.50.300:FF:000205">
    <property type="entry name" value="ABC transporter B family member 4"/>
    <property type="match status" value="1"/>
</dbReference>
<dbReference type="InterPro" id="IPR011527">
    <property type="entry name" value="ABC1_TM_dom"/>
</dbReference>
<feature type="transmembrane region" description="Helical" evidence="10">
    <location>
        <begin position="788"/>
        <end position="812"/>
    </location>
</feature>
<feature type="transmembrane region" description="Helical" evidence="10">
    <location>
        <begin position="202"/>
        <end position="226"/>
    </location>
</feature>
<dbReference type="FunFam" id="1.20.1560.10:FF:000009">
    <property type="entry name" value="ABC transporter B family member 1"/>
    <property type="match status" value="1"/>
</dbReference>
<dbReference type="InterPro" id="IPR017871">
    <property type="entry name" value="ABC_transporter-like_CS"/>
</dbReference>
<feature type="domain" description="ABC transporter" evidence="11">
    <location>
        <begin position="1071"/>
        <end position="1309"/>
    </location>
</feature>
<dbReference type="Gene3D" id="1.20.1560.10">
    <property type="entry name" value="ABC transporter type 1, transmembrane domain"/>
    <property type="match status" value="1"/>
</dbReference>
<comment type="subcellular location">
    <subcellularLocation>
        <location evidence="1">Cell membrane</location>
        <topology evidence="1">Multi-pass membrane protein</topology>
    </subcellularLocation>
</comment>
<feature type="transmembrane region" description="Helical" evidence="10">
    <location>
        <begin position="324"/>
        <end position="346"/>
    </location>
</feature>
<dbReference type="InterPro" id="IPR036640">
    <property type="entry name" value="ABC1_TM_sf"/>
</dbReference>
<feature type="transmembrane region" description="Helical" evidence="10">
    <location>
        <begin position="280"/>
        <end position="304"/>
    </location>
</feature>
<dbReference type="GO" id="GO:0090374">
    <property type="term" value="P:oligopeptide export from mitochondrion"/>
    <property type="evidence" value="ECO:0007669"/>
    <property type="project" value="TreeGrafter"/>
</dbReference>
<dbReference type="RefSeq" id="XP_014156725.1">
    <property type="nucleotide sequence ID" value="XM_014301250.1"/>
</dbReference>
<feature type="region of interest" description="Disordered" evidence="9">
    <location>
        <begin position="1"/>
        <end position="35"/>
    </location>
</feature>
<evidence type="ECO:0000256" key="3">
    <source>
        <dbReference type="ARBA" id="ARBA00022448"/>
    </source>
</evidence>
<dbReference type="GO" id="GO:0005743">
    <property type="term" value="C:mitochondrial inner membrane"/>
    <property type="evidence" value="ECO:0007669"/>
    <property type="project" value="TreeGrafter"/>
</dbReference>
<dbReference type="InterPro" id="IPR003439">
    <property type="entry name" value="ABC_transporter-like_ATP-bd"/>
</dbReference>
<feature type="region of interest" description="Disordered" evidence="9">
    <location>
        <begin position="631"/>
        <end position="659"/>
    </location>
</feature>
<keyword evidence="14" id="KW-1185">Reference proteome</keyword>
<feature type="transmembrane region" description="Helical" evidence="10">
    <location>
        <begin position="105"/>
        <end position="128"/>
    </location>
</feature>
<dbReference type="eggNOG" id="KOG0055">
    <property type="taxonomic scope" value="Eukaryota"/>
</dbReference>
<dbReference type="GeneID" id="25905410"/>
<dbReference type="SUPFAM" id="SSF90123">
    <property type="entry name" value="ABC transporter transmembrane region"/>
    <property type="match status" value="2"/>
</dbReference>
<feature type="transmembrane region" description="Helical" evidence="10">
    <location>
        <begin position="878"/>
        <end position="905"/>
    </location>
</feature>
<evidence type="ECO:0008006" key="15">
    <source>
        <dbReference type="Google" id="ProtNLM"/>
    </source>
</evidence>
<protein>
    <recommendedName>
        <fullName evidence="15">Multidrug resistance protein 1</fullName>
    </recommendedName>
</protein>
<evidence type="ECO:0000256" key="6">
    <source>
        <dbReference type="ARBA" id="ARBA00022840"/>
    </source>
</evidence>
<name>A0A0L0G3N9_9EUKA</name>
<dbReference type="PROSITE" id="PS50893">
    <property type="entry name" value="ABC_TRANSPORTER_2"/>
    <property type="match status" value="2"/>
</dbReference>
<dbReference type="InterPro" id="IPR003593">
    <property type="entry name" value="AAA+_ATPase"/>
</dbReference>
<dbReference type="PANTHER" id="PTHR43394">
    <property type="entry name" value="ATP-DEPENDENT PERMEASE MDL1, MITOCHONDRIAL"/>
    <property type="match status" value="1"/>
</dbReference>
<evidence type="ECO:0000259" key="12">
    <source>
        <dbReference type="PROSITE" id="PS50929"/>
    </source>
</evidence>
<dbReference type="STRING" id="667725.A0A0L0G3N9"/>
<dbReference type="GO" id="GO:0005886">
    <property type="term" value="C:plasma membrane"/>
    <property type="evidence" value="ECO:0007669"/>
    <property type="project" value="UniProtKB-SubCell"/>
</dbReference>
<feature type="transmembrane region" description="Helical" evidence="10">
    <location>
        <begin position="745"/>
        <end position="768"/>
    </location>
</feature>
<feature type="transmembrane region" description="Helical" evidence="10">
    <location>
        <begin position="58"/>
        <end position="82"/>
    </location>
</feature>
<feature type="domain" description="ABC transporter" evidence="11">
    <location>
        <begin position="380"/>
        <end position="621"/>
    </location>
</feature>
<keyword evidence="3" id="KW-0813">Transport</keyword>
<organism evidence="13 14">
    <name type="scientific">Sphaeroforma arctica JP610</name>
    <dbReference type="NCBI Taxonomy" id="667725"/>
    <lineage>
        <taxon>Eukaryota</taxon>
        <taxon>Ichthyosporea</taxon>
        <taxon>Ichthyophonida</taxon>
        <taxon>Sphaeroforma</taxon>
    </lineage>
</organism>
<dbReference type="PROSITE" id="PS00211">
    <property type="entry name" value="ABC_TRANSPORTER_1"/>
    <property type="match status" value="2"/>
</dbReference>
<keyword evidence="4 10" id="KW-0812">Transmembrane</keyword>
<evidence type="ECO:0000256" key="2">
    <source>
        <dbReference type="ARBA" id="ARBA00007577"/>
    </source>
</evidence>
<dbReference type="Pfam" id="PF00664">
    <property type="entry name" value="ABC_membrane"/>
    <property type="match status" value="2"/>
</dbReference>
<feature type="compositionally biased region" description="Basic residues" evidence="9">
    <location>
        <begin position="13"/>
        <end position="25"/>
    </location>
</feature>
<evidence type="ECO:0000256" key="5">
    <source>
        <dbReference type="ARBA" id="ARBA00022741"/>
    </source>
</evidence>
<dbReference type="Proteomes" id="UP000054560">
    <property type="component" value="Unassembled WGS sequence"/>
</dbReference>
<dbReference type="CDD" id="cd18577">
    <property type="entry name" value="ABC_6TM_Pgp_ABCB1_D1_like"/>
    <property type="match status" value="1"/>
</dbReference>
<dbReference type="EMBL" id="KQ241889">
    <property type="protein sequence ID" value="KNC82823.1"/>
    <property type="molecule type" value="Genomic_DNA"/>
</dbReference>
<dbReference type="FunFam" id="3.40.50.300:FF:000251">
    <property type="entry name" value="ABC transporter B family member 19"/>
    <property type="match status" value="1"/>
</dbReference>
<feature type="domain" description="ABC transmembrane type-1" evidence="12">
    <location>
        <begin position="62"/>
        <end position="347"/>
    </location>
</feature>
<evidence type="ECO:0000256" key="1">
    <source>
        <dbReference type="ARBA" id="ARBA00004651"/>
    </source>
</evidence>
<dbReference type="Gene3D" id="3.40.50.300">
    <property type="entry name" value="P-loop containing nucleotide triphosphate hydrolases"/>
    <property type="match status" value="2"/>
</dbReference>
<keyword evidence="8 10" id="KW-0472">Membrane</keyword>
<evidence type="ECO:0000256" key="8">
    <source>
        <dbReference type="ARBA" id="ARBA00023136"/>
    </source>
</evidence>
<evidence type="ECO:0000256" key="9">
    <source>
        <dbReference type="SAM" id="MobiDB-lite"/>
    </source>
</evidence>